<accession>A0A521BZT4</accession>
<comment type="subcellular location">
    <subcellularLocation>
        <location evidence="1">Cell membrane</location>
        <topology evidence="1">Multi-pass membrane protein</topology>
    </subcellularLocation>
</comment>
<evidence type="ECO:0000313" key="7">
    <source>
        <dbReference type="EMBL" id="SMO52719.1"/>
    </source>
</evidence>
<dbReference type="RefSeq" id="WP_246097174.1">
    <property type="nucleotide sequence ID" value="NZ_FXTE01000002.1"/>
</dbReference>
<evidence type="ECO:0008006" key="9">
    <source>
        <dbReference type="Google" id="ProtNLM"/>
    </source>
</evidence>
<proteinExistence type="predicted"/>
<evidence type="ECO:0000256" key="6">
    <source>
        <dbReference type="SAM" id="Phobius"/>
    </source>
</evidence>
<dbReference type="Pfam" id="PF03626">
    <property type="entry name" value="COX4_pro"/>
    <property type="match status" value="1"/>
</dbReference>
<keyword evidence="3 6" id="KW-0812">Transmembrane</keyword>
<dbReference type="GO" id="GO:0005886">
    <property type="term" value="C:plasma membrane"/>
    <property type="evidence" value="ECO:0007669"/>
    <property type="project" value="UniProtKB-SubCell"/>
</dbReference>
<evidence type="ECO:0000256" key="4">
    <source>
        <dbReference type="ARBA" id="ARBA00022989"/>
    </source>
</evidence>
<keyword evidence="4 6" id="KW-1133">Transmembrane helix</keyword>
<feature type="transmembrane region" description="Helical" evidence="6">
    <location>
        <begin position="74"/>
        <end position="94"/>
    </location>
</feature>
<dbReference type="InterPro" id="IPR005171">
    <property type="entry name" value="Cyt_c_oxidase_su4_prok"/>
</dbReference>
<dbReference type="Proteomes" id="UP000319555">
    <property type="component" value="Unassembled WGS sequence"/>
</dbReference>
<sequence length="95" mass="10315">MTQTSSDPKSSRWMLPNPLTRAWLSLLVLSTASALLTILPLSSPVLSAGILILALSKARIILERYLDLTHSPAWLSGFTNVLTGFAMVIFGLSLF</sequence>
<feature type="transmembrane region" description="Helical" evidence="6">
    <location>
        <begin position="21"/>
        <end position="39"/>
    </location>
</feature>
<evidence type="ECO:0000256" key="2">
    <source>
        <dbReference type="ARBA" id="ARBA00022475"/>
    </source>
</evidence>
<evidence type="ECO:0000313" key="8">
    <source>
        <dbReference type="Proteomes" id="UP000319555"/>
    </source>
</evidence>
<dbReference type="EMBL" id="FXTE01000002">
    <property type="protein sequence ID" value="SMO52719.1"/>
    <property type="molecule type" value="Genomic_DNA"/>
</dbReference>
<keyword evidence="8" id="KW-1185">Reference proteome</keyword>
<evidence type="ECO:0000256" key="1">
    <source>
        <dbReference type="ARBA" id="ARBA00004651"/>
    </source>
</evidence>
<reference evidence="7 8" key="1">
    <citation type="submission" date="2017-05" db="EMBL/GenBank/DDBJ databases">
        <authorList>
            <person name="Varghese N."/>
            <person name="Submissions S."/>
        </authorList>
    </citation>
    <scope>NUCLEOTIDE SEQUENCE [LARGE SCALE GENOMIC DNA]</scope>
    <source>
        <strain evidence="7 8">DSM 28009</strain>
    </source>
</reference>
<keyword evidence="2" id="KW-1003">Cell membrane</keyword>
<organism evidence="7 8">
    <name type="scientific">Ruegeria faecimaris</name>
    <dbReference type="NCBI Taxonomy" id="686389"/>
    <lineage>
        <taxon>Bacteria</taxon>
        <taxon>Pseudomonadati</taxon>
        <taxon>Pseudomonadota</taxon>
        <taxon>Alphaproteobacteria</taxon>
        <taxon>Rhodobacterales</taxon>
        <taxon>Roseobacteraceae</taxon>
        <taxon>Ruegeria</taxon>
    </lineage>
</organism>
<keyword evidence="5 6" id="KW-0472">Membrane</keyword>
<protein>
    <recommendedName>
        <fullName evidence="9">Cytochrome C oxidase subunit IV</fullName>
    </recommendedName>
</protein>
<gene>
    <name evidence="7" type="ORF">SAMN06265380_10238</name>
</gene>
<evidence type="ECO:0000256" key="3">
    <source>
        <dbReference type="ARBA" id="ARBA00022692"/>
    </source>
</evidence>
<dbReference type="AlphaFoldDB" id="A0A521BZT4"/>
<evidence type="ECO:0000256" key="5">
    <source>
        <dbReference type="ARBA" id="ARBA00023136"/>
    </source>
</evidence>
<name>A0A521BZT4_9RHOB</name>